<dbReference type="Proteomes" id="UP000199111">
    <property type="component" value="Unassembled WGS sequence"/>
</dbReference>
<feature type="region of interest" description="Disordered" evidence="1">
    <location>
        <begin position="1"/>
        <end position="67"/>
    </location>
</feature>
<keyword evidence="2" id="KW-1133">Transmembrane helix</keyword>
<evidence type="ECO:0000256" key="1">
    <source>
        <dbReference type="SAM" id="MobiDB-lite"/>
    </source>
</evidence>
<keyword evidence="2" id="KW-0472">Membrane</keyword>
<dbReference type="RefSeq" id="WP_093888005.1">
    <property type="nucleotide sequence ID" value="NZ_FOQY01000010.1"/>
</dbReference>
<organism evidence="3 4">
    <name type="scientific">Streptosporangium canum</name>
    <dbReference type="NCBI Taxonomy" id="324952"/>
    <lineage>
        <taxon>Bacteria</taxon>
        <taxon>Bacillati</taxon>
        <taxon>Actinomycetota</taxon>
        <taxon>Actinomycetes</taxon>
        <taxon>Streptosporangiales</taxon>
        <taxon>Streptosporangiaceae</taxon>
        <taxon>Streptosporangium</taxon>
    </lineage>
</organism>
<dbReference type="AlphaFoldDB" id="A0A1I3SR81"/>
<feature type="compositionally biased region" description="Low complexity" evidence="1">
    <location>
        <begin position="34"/>
        <end position="63"/>
    </location>
</feature>
<accession>A0A1I3SR81</accession>
<feature type="transmembrane region" description="Helical" evidence="2">
    <location>
        <begin position="75"/>
        <end position="104"/>
    </location>
</feature>
<name>A0A1I3SR81_9ACTN</name>
<evidence type="ECO:0000313" key="3">
    <source>
        <dbReference type="EMBL" id="SFJ61245.1"/>
    </source>
</evidence>
<reference evidence="4" key="1">
    <citation type="submission" date="2016-10" db="EMBL/GenBank/DDBJ databases">
        <authorList>
            <person name="Varghese N."/>
            <person name="Submissions S."/>
        </authorList>
    </citation>
    <scope>NUCLEOTIDE SEQUENCE [LARGE SCALE GENOMIC DNA]</scope>
    <source>
        <strain evidence="4">CGMCC 4.2126</strain>
    </source>
</reference>
<feature type="transmembrane region" description="Helical" evidence="2">
    <location>
        <begin position="213"/>
        <end position="236"/>
    </location>
</feature>
<dbReference type="GeneID" id="96299218"/>
<evidence type="ECO:0000256" key="2">
    <source>
        <dbReference type="SAM" id="Phobius"/>
    </source>
</evidence>
<protein>
    <submittedName>
        <fullName evidence="3">Uncharacterized protein</fullName>
    </submittedName>
</protein>
<feature type="compositionally biased region" description="Gly residues" evidence="1">
    <location>
        <begin position="9"/>
        <end position="33"/>
    </location>
</feature>
<sequence length="260" mass="26037">MSNDFVSPSGGGPSGAPGHGAPGHGAPGYGAPGHGAPQQPYGQQQHQGAPPYGYAPPGYGAPQGPSPKTKVKPGIGWIVGAWLVFVLSVIVGIAGFAGGIFSAITDAAPTSSFQPGQTVTVKLDPADKPAIYVSAATGTKFECQIQGDPGAVRLQQPSLDQTVTSDGVIWELALRVGVDKAGDYPLTCTTAEGASAKFGVGKEIAADSVVGGAVALFAVPGLGFLLAVIVTIVVLVKRSGARKRQAAAAGQWGQPGPYGR</sequence>
<evidence type="ECO:0000313" key="4">
    <source>
        <dbReference type="Proteomes" id="UP000199111"/>
    </source>
</evidence>
<gene>
    <name evidence="3" type="ORF">SAMN05216275_110159</name>
</gene>
<proteinExistence type="predicted"/>
<dbReference type="EMBL" id="FOQY01000010">
    <property type="protein sequence ID" value="SFJ61245.1"/>
    <property type="molecule type" value="Genomic_DNA"/>
</dbReference>
<keyword evidence="2" id="KW-0812">Transmembrane</keyword>
<keyword evidence="4" id="KW-1185">Reference proteome</keyword>